<dbReference type="SMART" id="SM00534">
    <property type="entry name" value="MUTSac"/>
    <property type="match status" value="1"/>
</dbReference>
<dbReference type="FunFam" id="3.40.1170.10:FF:000003">
    <property type="entry name" value="DNA mismatch repair protein"/>
    <property type="match status" value="1"/>
</dbReference>
<proteinExistence type="inferred from homology"/>
<dbReference type="Gene3D" id="3.40.50.300">
    <property type="entry name" value="P-loop containing nucleotide triphosphate hydrolases"/>
    <property type="match status" value="1"/>
</dbReference>
<keyword evidence="4" id="KW-0547">Nucleotide-binding</keyword>
<evidence type="ECO:0000256" key="1">
    <source>
        <dbReference type="ARBA" id="ARBA00004123"/>
    </source>
</evidence>
<dbReference type="Proteomes" id="UP000639772">
    <property type="component" value="Chromosome 9"/>
</dbReference>
<evidence type="ECO:0000256" key="5">
    <source>
        <dbReference type="ARBA" id="ARBA00022763"/>
    </source>
</evidence>
<dbReference type="PROSITE" id="PS50848">
    <property type="entry name" value="START"/>
    <property type="match status" value="1"/>
</dbReference>
<evidence type="ECO:0000256" key="6">
    <source>
        <dbReference type="ARBA" id="ARBA00022840"/>
    </source>
</evidence>
<dbReference type="SUPFAM" id="SSF55961">
    <property type="entry name" value="Bet v1-like"/>
    <property type="match status" value="1"/>
</dbReference>
<dbReference type="Pfam" id="PF05190">
    <property type="entry name" value="MutS_IV"/>
    <property type="match status" value="1"/>
</dbReference>
<evidence type="ECO:0000256" key="10">
    <source>
        <dbReference type="ARBA" id="ARBA00029795"/>
    </source>
</evidence>
<evidence type="ECO:0000256" key="12">
    <source>
        <dbReference type="SAM" id="MobiDB-lite"/>
    </source>
</evidence>
<name>A0A835UR19_VANPL</name>
<dbReference type="InterPro" id="IPR002913">
    <property type="entry name" value="START_lipid-bd_dom"/>
</dbReference>
<dbReference type="SMART" id="SM00533">
    <property type="entry name" value="MUTSd"/>
    <property type="match status" value="1"/>
</dbReference>
<dbReference type="InterPro" id="IPR036187">
    <property type="entry name" value="DNA_mismatch_repair_MutS_sf"/>
</dbReference>
<accession>A0A835UR19</accession>
<reference evidence="14 15" key="1">
    <citation type="journal article" date="2020" name="Nat. Food">
        <title>A phased Vanilla planifolia genome enables genetic improvement of flavour and production.</title>
        <authorList>
            <person name="Hasing T."/>
            <person name="Tang H."/>
            <person name="Brym M."/>
            <person name="Khazi F."/>
            <person name="Huang T."/>
            <person name="Chambers A.H."/>
        </authorList>
    </citation>
    <scope>NUCLEOTIDE SEQUENCE [LARGE SCALE GENOMIC DNA]</scope>
    <source>
        <tissue evidence="14">Leaf</tissue>
    </source>
</reference>
<evidence type="ECO:0000256" key="7">
    <source>
        <dbReference type="ARBA" id="ARBA00023125"/>
    </source>
</evidence>
<dbReference type="PANTHER" id="PTHR12136:SF47">
    <property type="entry name" value="ENHANCED DISEASE RESISTANCE PROTEIN (DUF1336)"/>
    <property type="match status" value="1"/>
</dbReference>
<dbReference type="GO" id="GO:0005634">
    <property type="term" value="C:nucleus"/>
    <property type="evidence" value="ECO:0007669"/>
    <property type="project" value="UniProtKB-SubCell"/>
</dbReference>
<keyword evidence="7" id="KW-0238">DNA-binding</keyword>
<dbReference type="InterPro" id="IPR009769">
    <property type="entry name" value="EDR2_C"/>
</dbReference>
<organism evidence="14 15">
    <name type="scientific">Vanilla planifolia</name>
    <name type="common">Vanilla</name>
    <dbReference type="NCBI Taxonomy" id="51239"/>
    <lineage>
        <taxon>Eukaryota</taxon>
        <taxon>Viridiplantae</taxon>
        <taxon>Streptophyta</taxon>
        <taxon>Embryophyta</taxon>
        <taxon>Tracheophyta</taxon>
        <taxon>Spermatophyta</taxon>
        <taxon>Magnoliopsida</taxon>
        <taxon>Liliopsida</taxon>
        <taxon>Asparagales</taxon>
        <taxon>Orchidaceae</taxon>
        <taxon>Vanilloideae</taxon>
        <taxon>Vanilleae</taxon>
        <taxon>Vanilla</taxon>
    </lineage>
</organism>
<dbReference type="CDD" id="cd00177">
    <property type="entry name" value="START"/>
    <property type="match status" value="1"/>
</dbReference>
<feature type="region of interest" description="Disordered" evidence="12">
    <location>
        <begin position="1641"/>
        <end position="1672"/>
    </location>
</feature>
<dbReference type="GO" id="GO:0008289">
    <property type="term" value="F:lipid binding"/>
    <property type="evidence" value="ECO:0007669"/>
    <property type="project" value="InterPro"/>
</dbReference>
<dbReference type="OrthoDB" id="295033at2759"/>
<evidence type="ECO:0000256" key="8">
    <source>
        <dbReference type="ARBA" id="ARBA00023204"/>
    </source>
</evidence>
<keyword evidence="8" id="KW-0234">DNA repair</keyword>
<dbReference type="PANTHER" id="PTHR12136">
    <property type="entry name" value="ENHANCED DISEASE RESISTANCE-RELATED"/>
    <property type="match status" value="1"/>
</dbReference>
<dbReference type="InterPro" id="IPR007695">
    <property type="entry name" value="DNA_mismatch_repair_MutS-lik_N"/>
</dbReference>
<keyword evidence="9" id="KW-0539">Nucleus</keyword>
<dbReference type="GO" id="GO:0030983">
    <property type="term" value="F:mismatched DNA binding"/>
    <property type="evidence" value="ECO:0007669"/>
    <property type="project" value="InterPro"/>
</dbReference>
<comment type="caution">
    <text evidence="14">The sequence shown here is derived from an EMBL/GenBank/DDBJ whole genome shotgun (WGS) entry which is preliminary data.</text>
</comment>
<dbReference type="FunFam" id="1.10.1420.10:FF:000003">
    <property type="entry name" value="DNA mismatch repair protein"/>
    <property type="match status" value="1"/>
</dbReference>
<feature type="domain" description="START" evidence="13">
    <location>
        <begin position="221"/>
        <end position="379"/>
    </location>
</feature>
<dbReference type="InterPro" id="IPR045096">
    <property type="entry name" value="EDR2-like"/>
</dbReference>
<dbReference type="GO" id="GO:0006298">
    <property type="term" value="P:mismatch repair"/>
    <property type="evidence" value="ECO:0007669"/>
    <property type="project" value="InterPro"/>
</dbReference>
<dbReference type="SUPFAM" id="SSF52540">
    <property type="entry name" value="P-loop containing nucleoside triphosphate hydrolases"/>
    <property type="match status" value="1"/>
</dbReference>
<evidence type="ECO:0000256" key="11">
    <source>
        <dbReference type="ARBA" id="ARBA00073545"/>
    </source>
</evidence>
<evidence type="ECO:0000256" key="4">
    <source>
        <dbReference type="ARBA" id="ARBA00022741"/>
    </source>
</evidence>
<evidence type="ECO:0000313" key="14">
    <source>
        <dbReference type="EMBL" id="KAG0468611.1"/>
    </source>
</evidence>
<dbReference type="GO" id="GO:0051053">
    <property type="term" value="P:negative regulation of DNA metabolic process"/>
    <property type="evidence" value="ECO:0007669"/>
    <property type="project" value="UniProtKB-ARBA"/>
</dbReference>
<dbReference type="Pfam" id="PF05188">
    <property type="entry name" value="MutS_II"/>
    <property type="match status" value="1"/>
</dbReference>
<evidence type="ECO:0000256" key="3">
    <source>
        <dbReference type="ARBA" id="ARBA00019549"/>
    </source>
</evidence>
<evidence type="ECO:0000256" key="9">
    <source>
        <dbReference type="ARBA" id="ARBA00023242"/>
    </source>
</evidence>
<keyword evidence="5" id="KW-0227">DNA damage</keyword>
<sequence length="1724" mass="193357">MSFASKAAEGLGSDEAAAVPAVGETATRSEGELEYSGWVYHLGVNSIGHEYFHLRFLRLRGNRVAMYKRDPQDRPGVGPIRKGIVSHSLMVEEIGPRKFNSVEFYVLRFYNRLDQTKKGEIACATSGEARKWMEAFDLAKQLATNEILNATNWHNLSVDDELNFEGHRPRVRRYAHGLKRLVRIGKGPETLLRKSSDLGSHVKLDAYPVGEIGDAKEAHDWRCVRTVNGIRIFEDIRGSQNGNDFLLKSVGVINASVDTVFDVILSPDSHKRLEWDILTGQLELLDSNDGHYDVVYGVYDPHHLAWSSSKKDFVFSRQWFRGQDGEYTILQFPAVHKKQPPKPGYRRIKINPSIWEIKRLNTVGSLTPKCLVTKILEVHSTVWDRLKKKYTKEFEKTIPFALLCQVAGLREYFEANPLLSNDSLSISEHCNVVDAASGTSSEFEDAEIKDEFYDAIAIDDTVEDGSDSDDEKATEVGKVKLKNVSWAIASLALKRRAATTEKCELDLNFAPVTINQSQLHGSLHEGKGESDTNCWTKPDGQGFMIRGRTYLKDGVKVLGGDPLIKLLAVDWLRSETSINHVSLHSNCLVQSEAGKKLPFILVINLQIPAKPNYSLVMYYGAERPINKQSLLARFVEESDVFRDSRFKLIPRIVEGYWMVKRAVGTKACLLGKAVTCKYLRQDNFLEVDVDIGSSSVARNIMGLVLGYVTGIVVDLAILIENPLESDGMVNSLQGDLYAKGISVDLPLRYRRSLVSCWTFLSLRSLRALLILLPKEKNKRIVEEMGEDLSLDSSSKLLPELKLDARQAQGFISFFKTLPTDARAVRFFDRKDYYTVHGENASFIAKTYYRTTTALRQLGNGTNCISSVSVSRNMFENIARDLLLDRTDYTIEIYEGSGSNWRLTKAGTPGNIGSFEEILFANNDMQDAPVTIALFPNLRENQCTVGLSYVDMTNRKLGLAEFLDDSQFTNVESVLVALGCKECIIPMESGKSKEFKNLHDVMCRCGVLSTERKKTDFKSRDLVQDLGRIIRGSIEPVRELLSEFQHALSALGSLLSYMELLSDDSNYGNYSIQRYNLDRYMRLDSAAMRALNILENKTDSNKTFSLLGLMNRTCTAGMGKRLLNRWLKQPLLDIDEINCRLDLVQSFVHDVELCQTLRKQLKRIPDIERLTHNLRKGAANLSPVVKLYQACNRLPYIKSALEQYKGPFSPLINRKYVVPLQSWLHMDKLNMFIDLVDNAVDVNSMESGEYMISPAYDEALASLKNEIDAIDEQICNLHKQTANDLDLSADKSLKLEKGTQFGHVFRITKKEEQKVRKKLNTHFIVLETRKDGVKFTSTKLKKLGDQYQKILNEYTSRQKHLVIRVVDTAATFSMFFEDSAELLSELDVLLCFADLTVSCPIPYVRPAITRSDEGDIILEGCRHPCVEAQDGVNFIPNNCNLVRGKSWFQIITGPNMGGKSTFIRQVGVNVLMAQVGCFVPCDKASVSIRDCIFARVGALRGVSTFMQEMLETASILKGASEKSLIIIDELGRGTSTYDGFGLAWAICEHLVTVTIAPTLFATHFHELTALAAGTSDDAISIASVGVENYHVGAHIDPASHKLTMLYKVEPGPCDQSFASMLPVQKPESVIALAKRKAAELENSAEALSSNDKDEEGGTKRRKACNPDEMASGSARARRFLEEFARLPLDQMDVKQAMHQVSRMACELERDAAENSWLKQFFVSSS</sequence>
<dbReference type="InterPro" id="IPR000432">
    <property type="entry name" value="DNA_mismatch_repair_MutS_C"/>
</dbReference>
<dbReference type="Gene3D" id="3.30.530.20">
    <property type="match status" value="1"/>
</dbReference>
<dbReference type="Pfam" id="PF01624">
    <property type="entry name" value="MutS_I"/>
    <property type="match status" value="1"/>
</dbReference>
<dbReference type="PROSITE" id="PS00486">
    <property type="entry name" value="DNA_MISMATCH_REPAIR_2"/>
    <property type="match status" value="1"/>
</dbReference>
<dbReference type="InterPro" id="IPR027417">
    <property type="entry name" value="P-loop_NTPase"/>
</dbReference>
<comment type="subcellular location">
    <subcellularLocation>
        <location evidence="1">Nucleus</location>
    </subcellularLocation>
</comment>
<comment type="similarity">
    <text evidence="2">Belongs to the DNA mismatch repair MutS family.</text>
</comment>
<dbReference type="SUPFAM" id="SSF53150">
    <property type="entry name" value="DNA repair protein MutS, domain II"/>
    <property type="match status" value="1"/>
</dbReference>
<dbReference type="InterPro" id="IPR007860">
    <property type="entry name" value="DNA_mmatch_repair_MutS_con_dom"/>
</dbReference>
<dbReference type="Gene3D" id="1.10.1420.10">
    <property type="match status" value="2"/>
</dbReference>
<dbReference type="InterPro" id="IPR007861">
    <property type="entry name" value="DNA_mismatch_repair_MutS_clamp"/>
</dbReference>
<dbReference type="GO" id="GO:0005524">
    <property type="term" value="F:ATP binding"/>
    <property type="evidence" value="ECO:0007669"/>
    <property type="project" value="UniProtKB-KW"/>
</dbReference>
<dbReference type="Gene3D" id="3.40.1170.10">
    <property type="entry name" value="DNA repair protein MutS, domain I"/>
    <property type="match status" value="1"/>
</dbReference>
<dbReference type="InterPro" id="IPR036678">
    <property type="entry name" value="MutS_con_dom_sf"/>
</dbReference>
<dbReference type="Pfam" id="PF00488">
    <property type="entry name" value="MutS_V"/>
    <property type="match status" value="1"/>
</dbReference>
<gene>
    <name evidence="14" type="ORF">HPP92_017939</name>
</gene>
<dbReference type="SUPFAM" id="SSF48334">
    <property type="entry name" value="DNA repair protein MutS, domain III"/>
    <property type="match status" value="1"/>
</dbReference>
<dbReference type="InterPro" id="IPR007696">
    <property type="entry name" value="DNA_mismatch_repair_MutS_core"/>
</dbReference>
<evidence type="ECO:0000313" key="15">
    <source>
        <dbReference type="Proteomes" id="UP000639772"/>
    </source>
</evidence>
<dbReference type="FunFam" id="3.30.420.110:FF:000002">
    <property type="entry name" value="DNA mismatch repair protein"/>
    <property type="match status" value="1"/>
</dbReference>
<evidence type="ECO:0000256" key="2">
    <source>
        <dbReference type="ARBA" id="ARBA00006271"/>
    </source>
</evidence>
<dbReference type="EMBL" id="JADCNM010000009">
    <property type="protein sequence ID" value="KAG0468611.1"/>
    <property type="molecule type" value="Genomic_DNA"/>
</dbReference>
<dbReference type="Pfam" id="PF07059">
    <property type="entry name" value="EDR2_C"/>
    <property type="match status" value="1"/>
</dbReference>
<evidence type="ECO:0000259" key="13">
    <source>
        <dbReference type="PROSITE" id="PS50848"/>
    </source>
</evidence>
<dbReference type="SMART" id="SM00233">
    <property type="entry name" value="PH"/>
    <property type="match status" value="1"/>
</dbReference>
<dbReference type="FunFam" id="3.40.50.300:FF:000925">
    <property type="entry name" value="DNA mismatch repair protein MSH2"/>
    <property type="match status" value="1"/>
</dbReference>
<dbReference type="Pfam" id="PF05192">
    <property type="entry name" value="MutS_III"/>
    <property type="match status" value="1"/>
</dbReference>
<dbReference type="InterPro" id="IPR023393">
    <property type="entry name" value="START-like_dom_sf"/>
</dbReference>
<dbReference type="InterPro" id="IPR001849">
    <property type="entry name" value="PH_domain"/>
</dbReference>
<dbReference type="InterPro" id="IPR016151">
    <property type="entry name" value="DNA_mismatch_repair_MutS_N"/>
</dbReference>
<protein>
    <recommendedName>
        <fullName evidence="11">DNA mismatch repair protein MSH2</fullName>
    </recommendedName>
    <alternativeName>
        <fullName evidence="3">DNA mismatch repair protein Msh2</fullName>
    </alternativeName>
    <alternativeName>
        <fullName evidence="10">MutS protein homolog 2</fullName>
    </alternativeName>
</protein>
<dbReference type="Gene3D" id="3.30.420.110">
    <property type="entry name" value="MutS, connector domain"/>
    <property type="match status" value="1"/>
</dbReference>
<keyword evidence="6" id="KW-0067">ATP-binding</keyword>